<evidence type="ECO:0000313" key="1">
    <source>
        <dbReference type="EMBL" id="PWC10095.1"/>
    </source>
</evidence>
<dbReference type="RefSeq" id="WP_136168640.1">
    <property type="nucleotide sequence ID" value="NZ_KZ819103.1"/>
</dbReference>
<name>A0A2U1TL18_9GAMM</name>
<proteinExistence type="predicted"/>
<comment type="caution">
    <text evidence="1">The sequence shown here is derived from an EMBL/GenBank/DDBJ whole genome shotgun (WGS) entry which is preliminary data.</text>
</comment>
<organism evidence="1 2">
    <name type="scientific">Brenneria corticis</name>
    <dbReference type="NCBI Taxonomy" id="2173106"/>
    <lineage>
        <taxon>Bacteria</taxon>
        <taxon>Pseudomonadati</taxon>
        <taxon>Pseudomonadota</taxon>
        <taxon>Gammaproteobacteria</taxon>
        <taxon>Enterobacterales</taxon>
        <taxon>Pectobacteriaceae</taxon>
        <taxon>Brenneria</taxon>
    </lineage>
</organism>
<keyword evidence="2" id="KW-1185">Reference proteome</keyword>
<dbReference type="EMBL" id="QDKH01000041">
    <property type="protein sequence ID" value="PWC10095.1"/>
    <property type="molecule type" value="Genomic_DNA"/>
</dbReference>
<reference evidence="1 2" key="1">
    <citation type="submission" date="2018-04" db="EMBL/GenBank/DDBJ databases">
        <title>Brenneria corticis sp.nov.</title>
        <authorList>
            <person name="Li Y."/>
        </authorList>
    </citation>
    <scope>NUCLEOTIDE SEQUENCE [LARGE SCALE GENOMIC DNA]</scope>
    <source>
        <strain evidence="1 2">CFCC 11842</strain>
    </source>
</reference>
<dbReference type="Proteomes" id="UP000296159">
    <property type="component" value="Unassembled WGS sequence"/>
</dbReference>
<protein>
    <submittedName>
        <fullName evidence="1">Uncharacterized protein</fullName>
    </submittedName>
</protein>
<evidence type="ECO:0000313" key="2">
    <source>
        <dbReference type="Proteomes" id="UP000296159"/>
    </source>
</evidence>
<dbReference type="AlphaFoldDB" id="A0A2U1TL18"/>
<gene>
    <name evidence="1" type="ORF">DDT56_22750</name>
</gene>
<sequence length="116" mass="13734">MKEIILNKNEEEQNELIANILQGYCDEIYAIYEKHPETAIDILNDGFLSSITYDVLITREMKKYSIKNDASDINRRDLKATILYWHQEHIVELVSKNINQDENQDPVYWKLKMTVV</sequence>
<accession>A0A2U1TL18</accession>